<feature type="non-terminal residue" evidence="1">
    <location>
        <position position="1"/>
    </location>
</feature>
<sequence length="226" mass="26548">QHLVLVHFSAFVEEFQWDAIEFLAFCDCDATEYKDYFDDWYKCVGIRIIIREKIIPQLCKLVFRTANLKKIAIIIQGETSLLPSLPNGSVGLAKLKSVSLQYFKRCKSYMTTKEFLKINEFIHEHFYDLIKSLKHLKHIVFYHFKDKTYIDYLCTSFPNEISSKSSNWTTELAKNLGEYTRLEEIPFLACRINPGFHVSFDSGQTYQRIQTLYANYSLIVRARMTS</sequence>
<dbReference type="EMBL" id="CAJVPL010002512">
    <property type="protein sequence ID" value="CAG8612425.1"/>
    <property type="molecule type" value="Genomic_DNA"/>
</dbReference>
<comment type="caution">
    <text evidence="1">The sequence shown here is derived from an EMBL/GenBank/DDBJ whole genome shotgun (WGS) entry which is preliminary data.</text>
</comment>
<dbReference type="Proteomes" id="UP000789831">
    <property type="component" value="Unassembled WGS sequence"/>
</dbReference>
<name>A0A9N9CSK3_9GLOM</name>
<proteinExistence type="predicted"/>
<accession>A0A9N9CSK3</accession>
<organism evidence="1 2">
    <name type="scientific">Ambispora gerdemannii</name>
    <dbReference type="NCBI Taxonomy" id="144530"/>
    <lineage>
        <taxon>Eukaryota</taxon>
        <taxon>Fungi</taxon>
        <taxon>Fungi incertae sedis</taxon>
        <taxon>Mucoromycota</taxon>
        <taxon>Glomeromycotina</taxon>
        <taxon>Glomeromycetes</taxon>
        <taxon>Archaeosporales</taxon>
        <taxon>Ambisporaceae</taxon>
        <taxon>Ambispora</taxon>
    </lineage>
</organism>
<gene>
    <name evidence="1" type="ORF">AGERDE_LOCUS9658</name>
</gene>
<keyword evidence="2" id="KW-1185">Reference proteome</keyword>
<evidence type="ECO:0000313" key="2">
    <source>
        <dbReference type="Proteomes" id="UP000789831"/>
    </source>
</evidence>
<reference evidence="1" key="1">
    <citation type="submission" date="2021-06" db="EMBL/GenBank/DDBJ databases">
        <authorList>
            <person name="Kallberg Y."/>
            <person name="Tangrot J."/>
            <person name="Rosling A."/>
        </authorList>
    </citation>
    <scope>NUCLEOTIDE SEQUENCE</scope>
    <source>
        <strain evidence="1">MT106</strain>
    </source>
</reference>
<dbReference type="AlphaFoldDB" id="A0A9N9CSK3"/>
<evidence type="ECO:0000313" key="1">
    <source>
        <dbReference type="EMBL" id="CAG8612425.1"/>
    </source>
</evidence>
<protein>
    <submittedName>
        <fullName evidence="1">12720_t:CDS:1</fullName>
    </submittedName>
</protein>